<evidence type="ECO:0000256" key="1">
    <source>
        <dbReference type="SAM" id="Phobius"/>
    </source>
</evidence>
<keyword evidence="1" id="KW-0472">Membrane</keyword>
<dbReference type="AlphaFoldDB" id="A0A3R9KT43"/>
<accession>A0A3R9KT43</accession>
<gene>
    <name evidence="2" type="ORF">EJA10_16900</name>
</gene>
<feature type="transmembrane region" description="Helical" evidence="1">
    <location>
        <begin position="27"/>
        <end position="46"/>
    </location>
</feature>
<dbReference type="EMBL" id="RSFW01000019">
    <property type="protein sequence ID" value="RSD25483.1"/>
    <property type="molecule type" value="Genomic_DNA"/>
</dbReference>
<dbReference type="Proteomes" id="UP000279911">
    <property type="component" value="Unassembled WGS sequence"/>
</dbReference>
<organism evidence="2 3">
    <name type="scientific">Mesobacillus subterraneus</name>
    <dbReference type="NCBI Taxonomy" id="285983"/>
    <lineage>
        <taxon>Bacteria</taxon>
        <taxon>Bacillati</taxon>
        <taxon>Bacillota</taxon>
        <taxon>Bacilli</taxon>
        <taxon>Bacillales</taxon>
        <taxon>Bacillaceae</taxon>
        <taxon>Mesobacillus</taxon>
    </lineage>
</organism>
<proteinExistence type="predicted"/>
<dbReference type="RefSeq" id="WP_125481202.1">
    <property type="nucleotide sequence ID" value="NZ_RSFW01000019.1"/>
</dbReference>
<comment type="caution">
    <text evidence="2">The sequence shown here is derived from an EMBL/GenBank/DDBJ whole genome shotgun (WGS) entry which is preliminary data.</text>
</comment>
<evidence type="ECO:0000313" key="2">
    <source>
        <dbReference type="EMBL" id="RSD25483.1"/>
    </source>
</evidence>
<keyword evidence="1" id="KW-0812">Transmembrane</keyword>
<sequence>MVFFLVFLIGLGLPLLFLKLKANLAKWWPSILLLLAALLLGLKIVFFPAQEMAVLGEIVTLLLIGCGLASSLTCAIILHYLKK</sequence>
<feature type="transmembrane region" description="Helical" evidence="1">
    <location>
        <begin position="58"/>
        <end position="81"/>
    </location>
</feature>
<evidence type="ECO:0000313" key="3">
    <source>
        <dbReference type="Proteomes" id="UP000279911"/>
    </source>
</evidence>
<reference evidence="3" key="1">
    <citation type="submission" date="2018-12" db="EMBL/GenBank/DDBJ databases">
        <title>Bacillus chawlae sp. nov., Bacillus glennii sp. nov., and Bacillus saganii sp. nov. Isolated from the Vehicle Assembly Building at Kennedy Space Center where the Viking Spacecraft were Assembled.</title>
        <authorList>
            <person name="Seuylemezian A."/>
            <person name="Vaishampayan P."/>
        </authorList>
    </citation>
    <scope>NUCLEOTIDE SEQUENCE [LARGE SCALE GENOMIC DNA]</scope>
    <source>
        <strain evidence="3">DSM 13966</strain>
    </source>
</reference>
<protein>
    <submittedName>
        <fullName evidence="2">Uncharacterized protein</fullName>
    </submittedName>
</protein>
<name>A0A3R9KT43_9BACI</name>
<keyword evidence="1" id="KW-1133">Transmembrane helix</keyword>